<dbReference type="GO" id="GO:0002949">
    <property type="term" value="P:tRNA threonylcarbamoyladenosine modification"/>
    <property type="evidence" value="ECO:0007669"/>
    <property type="project" value="InterPro"/>
</dbReference>
<dbReference type="NCBIfam" id="TIGR03725">
    <property type="entry name" value="T6A_YeaZ"/>
    <property type="match status" value="1"/>
</dbReference>
<name>A0A5M4FDF4_9ACTN</name>
<evidence type="ECO:0000259" key="1">
    <source>
        <dbReference type="Pfam" id="PF00814"/>
    </source>
</evidence>
<evidence type="ECO:0000313" key="3">
    <source>
        <dbReference type="Proteomes" id="UP000380867"/>
    </source>
</evidence>
<accession>A0A5M4FDF4</accession>
<protein>
    <submittedName>
        <fullName evidence="2">tRNA (Adenosine(37)-N6)-threonylcarbamoyltransferase complex dimerization subunit type 1 TsaB</fullName>
    </submittedName>
</protein>
<feature type="domain" description="Gcp-like" evidence="1">
    <location>
        <begin position="33"/>
        <end position="131"/>
    </location>
</feature>
<dbReference type="AlphaFoldDB" id="A0A5M4FDF4"/>
<evidence type="ECO:0000313" key="2">
    <source>
        <dbReference type="EMBL" id="KAA1397374.1"/>
    </source>
</evidence>
<dbReference type="OrthoDB" id="9809995at2"/>
<keyword evidence="3" id="KW-1185">Reference proteome</keyword>
<dbReference type="Pfam" id="PF00814">
    <property type="entry name" value="TsaD"/>
    <property type="match status" value="1"/>
</dbReference>
<organism evidence="2 3">
    <name type="scientific">Aeromicrobium ginsengisoli</name>
    <dbReference type="NCBI Taxonomy" id="363867"/>
    <lineage>
        <taxon>Bacteria</taxon>
        <taxon>Bacillati</taxon>
        <taxon>Actinomycetota</taxon>
        <taxon>Actinomycetes</taxon>
        <taxon>Propionibacteriales</taxon>
        <taxon>Nocardioidaceae</taxon>
        <taxon>Aeromicrobium</taxon>
    </lineage>
</organism>
<dbReference type="RefSeq" id="WP_149688827.1">
    <property type="nucleotide sequence ID" value="NZ_SDPQ02000002.1"/>
</dbReference>
<dbReference type="Gene3D" id="3.30.420.40">
    <property type="match status" value="2"/>
</dbReference>
<dbReference type="Proteomes" id="UP000380867">
    <property type="component" value="Unassembled WGS sequence"/>
</dbReference>
<dbReference type="EMBL" id="SDPQ02000002">
    <property type="protein sequence ID" value="KAA1397374.1"/>
    <property type="molecule type" value="Genomic_DNA"/>
</dbReference>
<dbReference type="InterPro" id="IPR043129">
    <property type="entry name" value="ATPase_NBD"/>
</dbReference>
<dbReference type="CDD" id="cd24032">
    <property type="entry name" value="ASKHA_NBD_TsaB"/>
    <property type="match status" value="1"/>
</dbReference>
<proteinExistence type="predicted"/>
<comment type="caution">
    <text evidence="2">The sequence shown here is derived from an EMBL/GenBank/DDBJ whole genome shotgun (WGS) entry which is preliminary data.</text>
</comment>
<dbReference type="InterPro" id="IPR000905">
    <property type="entry name" value="Gcp-like_dom"/>
</dbReference>
<dbReference type="InterPro" id="IPR022496">
    <property type="entry name" value="T6A_TsaB"/>
</dbReference>
<sequence length="211" mass="21767">MLLLAFDTATPAITVAVHDGERVVGEAAGEGAMAHGELLAPAIRDAVAQAGATMADLTDVAVGVGPGPFTGLRVGVVTALTLGSTLGLTTHGVCTLDIIAADTQVEGEFLVATDARRKEVYWARYGADHVRLDGPHVDFPADLASRHPDLPTYGRGGELYDGVLRAAGEANDPRAAALARIVVAGTAEALPLEPLYLRRPDATPSVATKRA</sequence>
<reference evidence="2" key="1">
    <citation type="submission" date="2019-09" db="EMBL/GenBank/DDBJ databases">
        <authorList>
            <person name="Li J."/>
        </authorList>
    </citation>
    <scope>NUCLEOTIDE SEQUENCE [LARGE SCALE GENOMIC DNA]</scope>
    <source>
        <strain evidence="2">JCM 14732</strain>
    </source>
</reference>
<dbReference type="SUPFAM" id="SSF53067">
    <property type="entry name" value="Actin-like ATPase domain"/>
    <property type="match status" value="2"/>
</dbReference>
<gene>
    <name evidence="2" type="primary">tsaB</name>
    <name evidence="2" type="ORF">ESP70_008270</name>
</gene>
<dbReference type="GO" id="GO:0016740">
    <property type="term" value="F:transferase activity"/>
    <property type="evidence" value="ECO:0007669"/>
    <property type="project" value="UniProtKB-KW"/>
</dbReference>